<sequence>MNNETMGNVPVNVAAKVLKMDSQTVRLLIQQNLVPWGICFKRKGSHKFTYLIYAKQFEELTGYKYTGESEDK</sequence>
<dbReference type="RefSeq" id="WP_118083527.1">
    <property type="nucleotide sequence ID" value="NZ_JAQESI010000030.1"/>
</dbReference>
<reference evidence="3 4" key="1">
    <citation type="submission" date="2018-08" db="EMBL/GenBank/DDBJ databases">
        <title>A genome reference for cultivated species of the human gut microbiota.</title>
        <authorList>
            <person name="Zou Y."/>
            <person name="Xue W."/>
            <person name="Luo G."/>
        </authorList>
    </citation>
    <scope>NUCLEOTIDE SEQUENCE [LARGE SCALE GENOMIC DNA]</scope>
    <source>
        <strain evidence="1 4">AF12-8</strain>
        <strain evidence="2 3">AM30-13AC</strain>
    </source>
</reference>
<gene>
    <name evidence="2" type="ORF">DW775_03235</name>
    <name evidence="1" type="ORF">DWV78_08885</name>
</gene>
<dbReference type="EMBL" id="QSAE01000025">
    <property type="protein sequence ID" value="RGW39586.1"/>
    <property type="molecule type" value="Genomic_DNA"/>
</dbReference>
<protein>
    <submittedName>
        <fullName evidence="1">Uncharacterized protein</fullName>
    </submittedName>
</protein>
<dbReference type="Proteomes" id="UP000286581">
    <property type="component" value="Unassembled WGS sequence"/>
</dbReference>
<evidence type="ECO:0000313" key="3">
    <source>
        <dbReference type="Proteomes" id="UP000284835"/>
    </source>
</evidence>
<dbReference type="AlphaFoldDB" id="A0A413BG60"/>
<accession>A0A413BG60</accession>
<organism evidence="1 4">
    <name type="scientific">Agathobacter rectalis</name>
    <dbReference type="NCBI Taxonomy" id="39491"/>
    <lineage>
        <taxon>Bacteria</taxon>
        <taxon>Bacillati</taxon>
        <taxon>Bacillota</taxon>
        <taxon>Clostridia</taxon>
        <taxon>Lachnospirales</taxon>
        <taxon>Lachnospiraceae</taxon>
        <taxon>Agathobacter</taxon>
    </lineage>
</organism>
<name>A0A413BG60_9FIRM</name>
<evidence type="ECO:0000313" key="2">
    <source>
        <dbReference type="EMBL" id="RHD96904.1"/>
    </source>
</evidence>
<evidence type="ECO:0000313" key="4">
    <source>
        <dbReference type="Proteomes" id="UP000286581"/>
    </source>
</evidence>
<proteinExistence type="predicted"/>
<comment type="caution">
    <text evidence="1">The sequence shown here is derived from an EMBL/GenBank/DDBJ whole genome shotgun (WGS) entry which is preliminary data.</text>
</comment>
<dbReference type="EMBL" id="QSJS01000003">
    <property type="protein sequence ID" value="RHD96904.1"/>
    <property type="molecule type" value="Genomic_DNA"/>
</dbReference>
<dbReference type="Proteomes" id="UP000284835">
    <property type="component" value="Unassembled WGS sequence"/>
</dbReference>
<evidence type="ECO:0000313" key="1">
    <source>
        <dbReference type="EMBL" id="RGW39586.1"/>
    </source>
</evidence>